<dbReference type="GO" id="GO:0016651">
    <property type="term" value="F:oxidoreductase activity, acting on NAD(P)H"/>
    <property type="evidence" value="ECO:0007669"/>
    <property type="project" value="TreeGrafter"/>
</dbReference>
<dbReference type="SUPFAM" id="SSF51905">
    <property type="entry name" value="FAD/NAD(P)-binding domain"/>
    <property type="match status" value="1"/>
</dbReference>
<dbReference type="InterPro" id="IPR036188">
    <property type="entry name" value="FAD/NAD-bd_sf"/>
</dbReference>
<comment type="caution">
    <text evidence="7">The sequence shown here is derived from an EMBL/GenBank/DDBJ whole genome shotgun (WGS) entry which is preliminary data.</text>
</comment>
<dbReference type="Proteomes" id="UP000247591">
    <property type="component" value="Unassembled WGS sequence"/>
</dbReference>
<name>A0A318RF21_WILLI</name>
<dbReference type="GO" id="GO:0005737">
    <property type="term" value="C:cytoplasm"/>
    <property type="evidence" value="ECO:0007669"/>
    <property type="project" value="TreeGrafter"/>
</dbReference>
<keyword evidence="3" id="KW-0274">FAD</keyword>
<dbReference type="Gene3D" id="3.50.50.60">
    <property type="entry name" value="FAD/NAD(P)-binding domain"/>
    <property type="match status" value="2"/>
</dbReference>
<keyword evidence="8" id="KW-1185">Reference proteome</keyword>
<sequence length="413" mass="43886">MTSTEEPVVIVGAGHGGSSLCAMLRQVGYAGQVTVIGGEPHLPYHRPPLSKKFAGPEVRQLIRPPEFYPDNAIDIRTGVHATVVHRQTREVELDDGIRLPYGHLILATGARPRALPVEGWEADNVLTLRTLDDAHILGRTLTAGARLAVIGGGYVGMEVAAVARTRGVDVTVIEREDRILARVASRDLSHRLTEYHKAHGTTVMVGADVASIDVAGGSARGVRLHDGRVVDCDLVLVGIGAIPDDSLAVAAGISCRNGIIVDRDGRTSDPQIFAIGDVALRPLAGRTALIRLESIPNATDLAKRTTAAIVGNAAPKEEVPWFWSDQFDLKLKIAGLTEPDVEIVVRDGKTPGSFALFHVRPDHTIAAVEAANAPAAFMAGKQLIEQGTTIAIDKLTDPATSLRDVATERPVAV</sequence>
<evidence type="ECO:0000256" key="2">
    <source>
        <dbReference type="ARBA" id="ARBA00022630"/>
    </source>
</evidence>
<comment type="cofactor">
    <cofactor evidence="1">
        <name>FAD</name>
        <dbReference type="ChEBI" id="CHEBI:57692"/>
    </cofactor>
</comment>
<dbReference type="PANTHER" id="PTHR43557">
    <property type="entry name" value="APOPTOSIS-INDUCING FACTOR 1"/>
    <property type="match status" value="1"/>
</dbReference>
<dbReference type="Gene3D" id="3.30.390.30">
    <property type="match status" value="1"/>
</dbReference>
<protein>
    <submittedName>
        <fullName evidence="7">3-phenylpropionate/trans-cinnamate dioxygenase ferredoxin reductase subunit</fullName>
    </submittedName>
</protein>
<keyword evidence="2" id="KW-0285">Flavoprotein</keyword>
<dbReference type="Pfam" id="PF14759">
    <property type="entry name" value="Reductase_C"/>
    <property type="match status" value="1"/>
</dbReference>
<organism evidence="7 8">
    <name type="scientific">Williamsia limnetica</name>
    <dbReference type="NCBI Taxonomy" id="882452"/>
    <lineage>
        <taxon>Bacteria</taxon>
        <taxon>Bacillati</taxon>
        <taxon>Actinomycetota</taxon>
        <taxon>Actinomycetes</taxon>
        <taxon>Mycobacteriales</taxon>
        <taxon>Nocardiaceae</taxon>
        <taxon>Williamsia</taxon>
    </lineage>
</organism>
<dbReference type="PRINTS" id="PR00368">
    <property type="entry name" value="FADPNR"/>
</dbReference>
<evidence type="ECO:0000256" key="1">
    <source>
        <dbReference type="ARBA" id="ARBA00001974"/>
    </source>
</evidence>
<dbReference type="OrthoDB" id="3568330at2"/>
<dbReference type="InterPro" id="IPR023753">
    <property type="entry name" value="FAD/NAD-binding_dom"/>
</dbReference>
<keyword evidence="4" id="KW-0560">Oxidoreductase</keyword>
<dbReference type="PRINTS" id="PR00411">
    <property type="entry name" value="PNDRDTASEI"/>
</dbReference>
<dbReference type="InterPro" id="IPR028202">
    <property type="entry name" value="Reductase_C"/>
</dbReference>
<evidence type="ECO:0000259" key="5">
    <source>
        <dbReference type="Pfam" id="PF07992"/>
    </source>
</evidence>
<gene>
    <name evidence="7" type="ORF">DFR67_12354</name>
</gene>
<dbReference type="InterPro" id="IPR050446">
    <property type="entry name" value="FAD-oxidoreductase/Apoptosis"/>
</dbReference>
<dbReference type="RefSeq" id="WP_110472550.1">
    <property type="nucleotide sequence ID" value="NZ_QJSP01000023.1"/>
</dbReference>
<evidence type="ECO:0000313" key="7">
    <source>
        <dbReference type="EMBL" id="PYE12329.1"/>
    </source>
</evidence>
<feature type="domain" description="Reductase C-terminal" evidence="6">
    <location>
        <begin position="321"/>
        <end position="405"/>
    </location>
</feature>
<evidence type="ECO:0000259" key="6">
    <source>
        <dbReference type="Pfam" id="PF14759"/>
    </source>
</evidence>
<accession>A0A318RF21</accession>
<dbReference type="AlphaFoldDB" id="A0A318RF21"/>
<evidence type="ECO:0000313" key="8">
    <source>
        <dbReference type="Proteomes" id="UP000247591"/>
    </source>
</evidence>
<reference evidence="7 8" key="1">
    <citation type="submission" date="2018-06" db="EMBL/GenBank/DDBJ databases">
        <title>Genomic Encyclopedia of Type Strains, Phase IV (KMG-IV): sequencing the most valuable type-strain genomes for metagenomic binning, comparative biology and taxonomic classification.</title>
        <authorList>
            <person name="Goeker M."/>
        </authorList>
    </citation>
    <scope>NUCLEOTIDE SEQUENCE [LARGE SCALE GENOMIC DNA]</scope>
    <source>
        <strain evidence="7 8">DSM 45521</strain>
    </source>
</reference>
<dbReference type="Pfam" id="PF07992">
    <property type="entry name" value="Pyr_redox_2"/>
    <property type="match status" value="1"/>
</dbReference>
<dbReference type="PANTHER" id="PTHR43557:SF2">
    <property type="entry name" value="RIESKE DOMAIN-CONTAINING PROTEIN-RELATED"/>
    <property type="match status" value="1"/>
</dbReference>
<dbReference type="EMBL" id="QJSP01000023">
    <property type="protein sequence ID" value="PYE12329.1"/>
    <property type="molecule type" value="Genomic_DNA"/>
</dbReference>
<dbReference type="GO" id="GO:0051213">
    <property type="term" value="F:dioxygenase activity"/>
    <property type="evidence" value="ECO:0007669"/>
    <property type="project" value="UniProtKB-KW"/>
</dbReference>
<dbReference type="SUPFAM" id="SSF55424">
    <property type="entry name" value="FAD/NAD-linked reductases, dimerisation (C-terminal) domain"/>
    <property type="match status" value="1"/>
</dbReference>
<feature type="domain" description="FAD/NAD(P)-binding" evidence="5">
    <location>
        <begin position="8"/>
        <end position="296"/>
    </location>
</feature>
<evidence type="ECO:0000256" key="3">
    <source>
        <dbReference type="ARBA" id="ARBA00022827"/>
    </source>
</evidence>
<keyword evidence="7" id="KW-0223">Dioxygenase</keyword>
<proteinExistence type="predicted"/>
<evidence type="ECO:0000256" key="4">
    <source>
        <dbReference type="ARBA" id="ARBA00023002"/>
    </source>
</evidence>
<dbReference type="InterPro" id="IPR016156">
    <property type="entry name" value="FAD/NAD-linked_Rdtase_dimer_sf"/>
</dbReference>